<evidence type="ECO:0000256" key="3">
    <source>
        <dbReference type="ARBA" id="ARBA00004744"/>
    </source>
</evidence>
<dbReference type="RefSeq" id="WP_123212747.1">
    <property type="nucleotide sequence ID" value="NZ_RJVO01000008.1"/>
</dbReference>
<evidence type="ECO:0000256" key="6">
    <source>
        <dbReference type="ARBA" id="ARBA00022692"/>
    </source>
</evidence>
<sequence>MIVFYLILVLALVAGGVAALQLGAETGYVLLRYGPWVVETSLLGLVVAVAAFFLAIYYGLKLIGFSVSLPRRWRSALESRRADAARESFERGLLRLFEGHWKRAEVELVRRAADHHAGHLNYLAAARAAQRVGAGERRDRYLALVRERAPQLEFALLLTQAELQRERGEFALVRDTALQLRQKEPTHPYALELLAESHDELAEWASLRALLAEPGAAKAMGSARWLELSARAAEELLRAAVAAAQLDALKAVWVATPAEIQALDEPARAYAAGLARLNADAEARGFIEARLERGWDEILVRLYGPLYTEDPVAQLAVLERWLQLHGEQPALLETAGRVCLKNKLWGKARSYLEAVVQVAPTPAAYLELAKLCELTQARAEAEQHYRRGLELATGQPGL</sequence>
<feature type="domain" description="HemY N-terminal" evidence="11">
    <location>
        <begin position="27"/>
        <end position="131"/>
    </location>
</feature>
<evidence type="ECO:0000256" key="7">
    <source>
        <dbReference type="ARBA" id="ARBA00022989"/>
    </source>
</evidence>
<comment type="pathway">
    <text evidence="3">Porphyrin-containing compound metabolism; protoheme biosynthesis.</text>
</comment>
<dbReference type="AlphaFoldDB" id="A0A3N0V2R6"/>
<keyword evidence="8 10" id="KW-0472">Membrane</keyword>
<keyword evidence="5" id="KW-0997">Cell inner membrane</keyword>
<gene>
    <name evidence="12" type="ORF">ED208_15100</name>
</gene>
<reference evidence="12 13" key="1">
    <citation type="submission" date="2018-10" db="EMBL/GenBank/DDBJ databases">
        <authorList>
            <person name="Chen W.-M."/>
        </authorList>
    </citation>
    <scope>NUCLEOTIDE SEQUENCE [LARGE SCALE GENOMIC DNA]</scope>
    <source>
        <strain evidence="12 13">THS-13</strain>
    </source>
</reference>
<accession>A0A3N0V2R6</accession>
<dbReference type="Proteomes" id="UP000282106">
    <property type="component" value="Unassembled WGS sequence"/>
</dbReference>
<evidence type="ECO:0000256" key="1">
    <source>
        <dbReference type="ARBA" id="ARBA00002962"/>
    </source>
</evidence>
<evidence type="ECO:0000256" key="4">
    <source>
        <dbReference type="ARBA" id="ARBA00022475"/>
    </source>
</evidence>
<dbReference type="InParanoid" id="A0A3N0V2R6"/>
<dbReference type="SUPFAM" id="SSF48452">
    <property type="entry name" value="TPR-like"/>
    <property type="match status" value="1"/>
</dbReference>
<dbReference type="InterPro" id="IPR011990">
    <property type="entry name" value="TPR-like_helical_dom_sf"/>
</dbReference>
<dbReference type="FunCoup" id="A0A3N0V2R6">
    <property type="interactions" value="117"/>
</dbReference>
<evidence type="ECO:0000313" key="12">
    <source>
        <dbReference type="EMBL" id="ROH86758.1"/>
    </source>
</evidence>
<name>A0A3N0V2R6_9GAMM</name>
<protein>
    <recommendedName>
        <fullName evidence="11">HemY N-terminal domain-containing protein</fullName>
    </recommendedName>
</protein>
<dbReference type="NCBIfam" id="TIGR00540">
    <property type="entry name" value="TPR_hemY_coli"/>
    <property type="match status" value="1"/>
</dbReference>
<keyword evidence="4" id="KW-1003">Cell membrane</keyword>
<comment type="function">
    <text evidence="1">Involved in a late step of protoheme IX synthesis.</text>
</comment>
<evidence type="ECO:0000256" key="8">
    <source>
        <dbReference type="ARBA" id="ARBA00023136"/>
    </source>
</evidence>
<dbReference type="InterPro" id="IPR010817">
    <property type="entry name" value="HemY_N"/>
</dbReference>
<comment type="subcellular location">
    <subcellularLocation>
        <location evidence="2">Cell inner membrane</location>
        <topology evidence="2">Multi-pass membrane protein</topology>
    </subcellularLocation>
</comment>
<dbReference type="Gene3D" id="1.25.40.10">
    <property type="entry name" value="Tetratricopeptide repeat domain"/>
    <property type="match status" value="1"/>
</dbReference>
<evidence type="ECO:0000259" key="11">
    <source>
        <dbReference type="Pfam" id="PF07219"/>
    </source>
</evidence>
<evidence type="ECO:0000256" key="9">
    <source>
        <dbReference type="ARBA" id="ARBA00023244"/>
    </source>
</evidence>
<dbReference type="Pfam" id="PF07219">
    <property type="entry name" value="HemY_N"/>
    <property type="match status" value="1"/>
</dbReference>
<dbReference type="UniPathway" id="UPA00252"/>
<feature type="transmembrane region" description="Helical" evidence="10">
    <location>
        <begin position="43"/>
        <end position="64"/>
    </location>
</feature>
<dbReference type="EMBL" id="RJVO01000008">
    <property type="protein sequence ID" value="ROH86758.1"/>
    <property type="molecule type" value="Genomic_DNA"/>
</dbReference>
<proteinExistence type="predicted"/>
<keyword evidence="9" id="KW-0627">Porphyrin biosynthesis</keyword>
<comment type="caution">
    <text evidence="12">The sequence shown here is derived from an EMBL/GenBank/DDBJ whole genome shotgun (WGS) entry which is preliminary data.</text>
</comment>
<dbReference type="GO" id="GO:0006779">
    <property type="term" value="P:porphyrin-containing compound biosynthetic process"/>
    <property type="evidence" value="ECO:0007669"/>
    <property type="project" value="UniProtKB-KW"/>
</dbReference>
<dbReference type="InterPro" id="IPR005254">
    <property type="entry name" value="Heme_biosyn_assoc_TPR_pro"/>
</dbReference>
<keyword evidence="13" id="KW-1185">Reference proteome</keyword>
<keyword evidence="7 10" id="KW-1133">Transmembrane helix</keyword>
<evidence type="ECO:0000256" key="5">
    <source>
        <dbReference type="ARBA" id="ARBA00022519"/>
    </source>
</evidence>
<dbReference type="GO" id="GO:0042168">
    <property type="term" value="P:heme metabolic process"/>
    <property type="evidence" value="ECO:0007669"/>
    <property type="project" value="InterPro"/>
</dbReference>
<organism evidence="12 13">
    <name type="scientific">Stagnimonas aquatica</name>
    <dbReference type="NCBI Taxonomy" id="2689987"/>
    <lineage>
        <taxon>Bacteria</taxon>
        <taxon>Pseudomonadati</taxon>
        <taxon>Pseudomonadota</taxon>
        <taxon>Gammaproteobacteria</taxon>
        <taxon>Nevskiales</taxon>
        <taxon>Nevskiaceae</taxon>
        <taxon>Stagnimonas</taxon>
    </lineage>
</organism>
<evidence type="ECO:0000313" key="13">
    <source>
        <dbReference type="Proteomes" id="UP000282106"/>
    </source>
</evidence>
<keyword evidence="6 10" id="KW-0812">Transmembrane</keyword>
<evidence type="ECO:0000256" key="10">
    <source>
        <dbReference type="SAM" id="Phobius"/>
    </source>
</evidence>
<evidence type="ECO:0000256" key="2">
    <source>
        <dbReference type="ARBA" id="ARBA00004429"/>
    </source>
</evidence>
<dbReference type="GO" id="GO:0005886">
    <property type="term" value="C:plasma membrane"/>
    <property type="evidence" value="ECO:0007669"/>
    <property type="project" value="UniProtKB-SubCell"/>
</dbReference>